<organism evidence="1 2">
    <name type="scientific">Rhodopseudomonas faecalis</name>
    <dbReference type="NCBI Taxonomy" id="99655"/>
    <lineage>
        <taxon>Bacteria</taxon>
        <taxon>Pseudomonadati</taxon>
        <taxon>Pseudomonadota</taxon>
        <taxon>Alphaproteobacteria</taxon>
        <taxon>Hyphomicrobiales</taxon>
        <taxon>Nitrobacteraceae</taxon>
        <taxon>Rhodopseudomonas</taxon>
    </lineage>
</organism>
<sequence length="78" mass="8870">MLISESAARTKWCPMVRIDNNNRLHNTMTDGFQNSELMYHCIATDCMAWRSFHLSHLKGTGTVEKHGYCGLAGRPELD</sequence>
<reference evidence="1 2" key="1">
    <citation type="submission" date="2018-06" db="EMBL/GenBank/DDBJ databases">
        <title>Genomic Encyclopedia of Archaeal and Bacterial Type Strains, Phase II (KMG-II): from individual species to whole genera.</title>
        <authorList>
            <person name="Goeker M."/>
        </authorList>
    </citation>
    <scope>NUCLEOTIDE SEQUENCE [LARGE SCALE GENOMIC DNA]</scope>
    <source>
        <strain evidence="1 2">JCM 11668</strain>
    </source>
</reference>
<accession>A0A318T9M7</accession>
<protein>
    <submittedName>
        <fullName evidence="1">Uncharacterized protein</fullName>
    </submittedName>
</protein>
<dbReference type="RefSeq" id="WP_110782097.1">
    <property type="nucleotide sequence ID" value="NZ_QJTI01000022.1"/>
</dbReference>
<dbReference type="Proteomes" id="UP000248148">
    <property type="component" value="Unassembled WGS sequence"/>
</dbReference>
<dbReference type="AlphaFoldDB" id="A0A318T9M7"/>
<gene>
    <name evidence="1" type="ORF">BJ122_12239</name>
</gene>
<proteinExistence type="predicted"/>
<keyword evidence="2" id="KW-1185">Reference proteome</keyword>
<dbReference type="OrthoDB" id="8265489at2"/>
<name>A0A318T9M7_9BRAD</name>
<evidence type="ECO:0000313" key="2">
    <source>
        <dbReference type="Proteomes" id="UP000248148"/>
    </source>
</evidence>
<evidence type="ECO:0000313" key="1">
    <source>
        <dbReference type="EMBL" id="PYF01394.1"/>
    </source>
</evidence>
<comment type="caution">
    <text evidence="1">The sequence shown here is derived from an EMBL/GenBank/DDBJ whole genome shotgun (WGS) entry which is preliminary data.</text>
</comment>
<dbReference type="EMBL" id="QJTI01000022">
    <property type="protein sequence ID" value="PYF01394.1"/>
    <property type="molecule type" value="Genomic_DNA"/>
</dbReference>